<dbReference type="AlphaFoldDB" id="A0A7V4TZ98"/>
<feature type="domain" description="Doubled CXXCH motif" evidence="2">
    <location>
        <begin position="242"/>
        <end position="278"/>
    </location>
</feature>
<accession>A0A7V4TZ98</accession>
<dbReference type="GO" id="GO:0016491">
    <property type="term" value="F:oxidoreductase activity"/>
    <property type="evidence" value="ECO:0007669"/>
    <property type="project" value="TreeGrafter"/>
</dbReference>
<dbReference type="EMBL" id="DRQG01000051">
    <property type="protein sequence ID" value="HGY55120.1"/>
    <property type="molecule type" value="Genomic_DNA"/>
</dbReference>
<dbReference type="InterPro" id="IPR036280">
    <property type="entry name" value="Multihaem_cyt_sf"/>
</dbReference>
<comment type="caution">
    <text evidence="3">The sequence shown here is derived from an EMBL/GenBank/DDBJ whole genome shotgun (WGS) entry which is preliminary data.</text>
</comment>
<feature type="domain" description="Doubled CXXCH motif" evidence="2">
    <location>
        <begin position="427"/>
        <end position="477"/>
    </location>
</feature>
<name>A0A7V4TZ98_CALAY</name>
<feature type="domain" description="Doubled CXXCH motif" evidence="2">
    <location>
        <begin position="179"/>
        <end position="211"/>
    </location>
</feature>
<dbReference type="Pfam" id="PF09699">
    <property type="entry name" value="Paired_CXXCH_1"/>
    <property type="match status" value="3"/>
</dbReference>
<sequence length="567" mass="62684">MMRSMRKYPIFFTIFMSLSIFVSGFAQSIVNTVHNLSISGTGSIKATQESEICIFCHTPHHSSPRKPLWNREDPGVTYTLYNSSTIDASPGQPDGASILCLSCHDGTIAIGNVLSRSTDIAMERGVTTMPSGLTNLSTDLSDDHPVSFIYNTGLSSVDDELVDPTTLTGAVTLENEKVQCTSCHDPHVDLYEKFLVASTRYSDLCKYCHQRNGWDQSSHNLSNATWNGSGNNPWFHTSYTTVSENACENCHNPHTAAGPVRLMNYNREEDNCLDCHNGNVASTDIEADMAQGWKHNVYPYSGIHDPNETGYVQNRHVECVDCHNPHMAHESPASAPNANGFIRGVPGVDTQGNHISSIQYEYELCYKCHADSPDKPGTNIPRQIEQTNVRLEFDLSNPSFHPVEGPGQNSNVPSLISPYTESSIIYCTDCHASSGAQAAKGPHGSVYFHLLKFNYETDDYTQESYTAYELCYQCHDRNTIINGMGRFSKRVHNKHIVREDTPCSACHDAHGISSSQGNSTNNTHLINFNVSIVGPTSSGRREFVDKGERSGSCYLKCHGENHNPKSY</sequence>
<dbReference type="Gene3D" id="1.10.1130.10">
    <property type="entry name" value="Flavocytochrome C3, Chain A"/>
    <property type="match status" value="2"/>
</dbReference>
<evidence type="ECO:0000256" key="1">
    <source>
        <dbReference type="ARBA" id="ARBA00022729"/>
    </source>
</evidence>
<keyword evidence="1" id="KW-0732">Signal</keyword>
<protein>
    <submittedName>
        <fullName evidence="3">Cytochrome C</fullName>
    </submittedName>
</protein>
<evidence type="ECO:0000259" key="2">
    <source>
        <dbReference type="Pfam" id="PF09699"/>
    </source>
</evidence>
<dbReference type="Proteomes" id="UP000885779">
    <property type="component" value="Unassembled WGS sequence"/>
</dbReference>
<dbReference type="PANTHER" id="PTHR35038:SF6">
    <property type="entry name" value="SURFACE LOCALIZED DECAHEME CYTOCHROME C LIPOPROTEIN"/>
    <property type="match status" value="1"/>
</dbReference>
<reference evidence="3" key="1">
    <citation type="journal article" date="2020" name="mSystems">
        <title>Genome- and Community-Level Interaction Insights into Carbon Utilization and Element Cycling Functions of Hydrothermarchaeota in Hydrothermal Sediment.</title>
        <authorList>
            <person name="Zhou Z."/>
            <person name="Liu Y."/>
            <person name="Xu W."/>
            <person name="Pan J."/>
            <person name="Luo Z.H."/>
            <person name="Li M."/>
        </authorList>
    </citation>
    <scope>NUCLEOTIDE SEQUENCE [LARGE SCALE GENOMIC DNA]</scope>
    <source>
        <strain evidence="3">HyVt-577</strain>
    </source>
</reference>
<dbReference type="SUPFAM" id="SSF48695">
    <property type="entry name" value="Multiheme cytochromes"/>
    <property type="match status" value="2"/>
</dbReference>
<dbReference type="InterPro" id="IPR051829">
    <property type="entry name" value="Multiheme_Cytochr_ET"/>
</dbReference>
<organism evidence="3">
    <name type="scientific">Caldithrix abyssi</name>
    <dbReference type="NCBI Taxonomy" id="187145"/>
    <lineage>
        <taxon>Bacteria</taxon>
        <taxon>Pseudomonadati</taxon>
        <taxon>Calditrichota</taxon>
        <taxon>Calditrichia</taxon>
        <taxon>Calditrichales</taxon>
        <taxon>Calditrichaceae</taxon>
        <taxon>Caldithrix</taxon>
    </lineage>
</organism>
<dbReference type="PANTHER" id="PTHR35038">
    <property type="entry name" value="DISSIMILATORY SULFITE REDUCTASE SIRA"/>
    <property type="match status" value="1"/>
</dbReference>
<gene>
    <name evidence="3" type="ORF">ENK44_05440</name>
</gene>
<proteinExistence type="predicted"/>
<dbReference type="InterPro" id="IPR010177">
    <property type="entry name" value="Paired_CXXCH_1"/>
</dbReference>
<dbReference type="NCBIfam" id="TIGR01905">
    <property type="entry name" value="paired_CXXCH_1"/>
    <property type="match status" value="1"/>
</dbReference>
<evidence type="ECO:0000313" key="3">
    <source>
        <dbReference type="EMBL" id="HGY55120.1"/>
    </source>
</evidence>